<proteinExistence type="predicted"/>
<dbReference type="Proteomes" id="UP000321947">
    <property type="component" value="Unassembled WGS sequence"/>
</dbReference>
<reference evidence="4 5" key="1">
    <citation type="submission" date="2019-08" db="EMBL/GenBank/DDBJ databases">
        <title>Draft genome sequences of two oriental melons (Cucumis melo L. var makuwa).</title>
        <authorList>
            <person name="Kwon S.-Y."/>
        </authorList>
    </citation>
    <scope>NUCLEOTIDE SEQUENCE [LARGE SCALE GENOMIC DNA]</scope>
    <source>
        <strain evidence="5">cv. Chang Bougi</strain>
        <strain evidence="4">cv. SW 3</strain>
        <tissue evidence="3">Leaf</tissue>
    </source>
</reference>
<evidence type="ECO:0000313" key="4">
    <source>
        <dbReference type="Proteomes" id="UP000321393"/>
    </source>
</evidence>
<organism evidence="3 5">
    <name type="scientific">Cucumis melo var. makuwa</name>
    <name type="common">Oriental melon</name>
    <dbReference type="NCBI Taxonomy" id="1194695"/>
    <lineage>
        <taxon>Eukaryota</taxon>
        <taxon>Viridiplantae</taxon>
        <taxon>Streptophyta</taxon>
        <taxon>Embryophyta</taxon>
        <taxon>Tracheophyta</taxon>
        <taxon>Spermatophyta</taxon>
        <taxon>Magnoliopsida</taxon>
        <taxon>eudicotyledons</taxon>
        <taxon>Gunneridae</taxon>
        <taxon>Pentapetalae</taxon>
        <taxon>rosids</taxon>
        <taxon>fabids</taxon>
        <taxon>Cucurbitales</taxon>
        <taxon>Cucurbitaceae</taxon>
        <taxon>Benincaseae</taxon>
        <taxon>Cucumis</taxon>
    </lineage>
</organism>
<evidence type="ECO:0000313" key="5">
    <source>
        <dbReference type="Proteomes" id="UP000321947"/>
    </source>
</evidence>
<name>A0A5D3CBM3_CUCMM</name>
<evidence type="ECO:0000313" key="3">
    <source>
        <dbReference type="EMBL" id="TYK08702.1"/>
    </source>
</evidence>
<protein>
    <submittedName>
        <fullName evidence="3">Retrotransposon protein putative ty3-gypsy sub-class</fullName>
    </submittedName>
</protein>
<dbReference type="InterPro" id="IPR005162">
    <property type="entry name" value="Retrotrans_gag_dom"/>
</dbReference>
<accession>A0A5D3CBM3</accession>
<dbReference type="PANTHER" id="PTHR33437">
    <property type="entry name" value="OS06G0361200 PROTEIN"/>
    <property type="match status" value="1"/>
</dbReference>
<dbReference type="AlphaFoldDB" id="A0A5D3CBM3"/>
<feature type="domain" description="Retrotransposon gag" evidence="1">
    <location>
        <begin position="27"/>
        <end position="81"/>
    </location>
</feature>
<dbReference type="PANTHER" id="PTHR33437:SF2">
    <property type="entry name" value="OS06G0361200 PROTEIN"/>
    <property type="match status" value="1"/>
</dbReference>
<gene>
    <name evidence="3" type="ORF">E5676_scaffold118G00570</name>
    <name evidence="2" type="ORF">E6C27_scaffold1591G00090</name>
</gene>
<dbReference type="Pfam" id="PF03732">
    <property type="entry name" value="Retrotrans_gag"/>
    <property type="match status" value="1"/>
</dbReference>
<evidence type="ECO:0000259" key="1">
    <source>
        <dbReference type="Pfam" id="PF03732"/>
    </source>
</evidence>
<dbReference type="OrthoDB" id="1740536at2759"/>
<dbReference type="EMBL" id="SSTD01012495">
    <property type="protein sequence ID" value="TYK08702.1"/>
    <property type="molecule type" value="Genomic_DNA"/>
</dbReference>
<dbReference type="Proteomes" id="UP000321393">
    <property type="component" value="Unassembled WGS sequence"/>
</dbReference>
<evidence type="ECO:0000313" key="2">
    <source>
        <dbReference type="EMBL" id="KAA0049816.1"/>
    </source>
</evidence>
<dbReference type="EMBL" id="SSTE01012020">
    <property type="protein sequence ID" value="KAA0049816.1"/>
    <property type="molecule type" value="Genomic_DNA"/>
</dbReference>
<sequence length="215" mass="24888">MIANSIRAQYRGPPQTSFISKSYTKRIINLRIPLGWEQLEKEFLSHFYSTRCTVSMMELTNMKQRKGEPVTDYINRLKALRIEPCTFEELATRAHDMMLSITNRGAKDFPIPEVRKDKKEMKGAQKIVKSNVKESMVVNTTLLKFSKRKEVSAKKKDDELILRLAHEKKIELDLEEVAKTNHAAVTIMSEAPLSRLIFEQRENLDQFGTFKPIVV</sequence>
<comment type="caution">
    <text evidence="3">The sequence shown here is derived from an EMBL/GenBank/DDBJ whole genome shotgun (WGS) entry which is preliminary data.</text>
</comment>